<evidence type="ECO:0000256" key="3">
    <source>
        <dbReference type="ARBA" id="ARBA00022692"/>
    </source>
</evidence>
<organism evidence="9 10">
    <name type="scientific">Macrostomum lignano</name>
    <dbReference type="NCBI Taxonomy" id="282301"/>
    <lineage>
        <taxon>Eukaryota</taxon>
        <taxon>Metazoa</taxon>
        <taxon>Spiralia</taxon>
        <taxon>Lophotrochozoa</taxon>
        <taxon>Platyhelminthes</taxon>
        <taxon>Rhabditophora</taxon>
        <taxon>Macrostomorpha</taxon>
        <taxon>Macrostomida</taxon>
        <taxon>Macrostomidae</taxon>
        <taxon>Macrostomum</taxon>
    </lineage>
</organism>
<keyword evidence="3 6" id="KW-0812">Transmembrane</keyword>
<evidence type="ECO:0000313" key="10">
    <source>
        <dbReference type="WBParaSite" id="maker-unitig_33298-snap-gene-0.2-mRNA-1"/>
    </source>
</evidence>
<evidence type="ECO:0000259" key="8">
    <source>
        <dbReference type="PROSITE" id="PS51225"/>
    </source>
</evidence>
<evidence type="ECO:0000313" key="9">
    <source>
        <dbReference type="Proteomes" id="UP000095280"/>
    </source>
</evidence>
<dbReference type="AlphaFoldDB" id="A0A1I8FFZ4"/>
<dbReference type="InterPro" id="IPR008253">
    <property type="entry name" value="Marvel"/>
</dbReference>
<comment type="subcellular location">
    <subcellularLocation>
        <location evidence="1">Membrane</location>
        <topology evidence="1">Multi-pass membrane protein</topology>
    </subcellularLocation>
</comment>
<evidence type="ECO:0000256" key="1">
    <source>
        <dbReference type="ARBA" id="ARBA00004141"/>
    </source>
</evidence>
<reference evidence="10" key="1">
    <citation type="submission" date="2016-11" db="UniProtKB">
        <authorList>
            <consortium name="WormBaseParasite"/>
        </authorList>
    </citation>
    <scope>IDENTIFICATION</scope>
</reference>
<keyword evidence="4 7" id="KW-1133">Transmembrane helix</keyword>
<feature type="transmembrane region" description="Helical" evidence="7">
    <location>
        <begin position="100"/>
        <end position="122"/>
    </location>
</feature>
<dbReference type="GO" id="GO:0031594">
    <property type="term" value="C:neuromuscular junction"/>
    <property type="evidence" value="ECO:0007669"/>
    <property type="project" value="TreeGrafter"/>
</dbReference>
<accession>A0A1I8FFZ4</accession>
<feature type="transmembrane region" description="Helical" evidence="7">
    <location>
        <begin position="6"/>
        <end position="27"/>
    </location>
</feature>
<dbReference type="PROSITE" id="PS51225">
    <property type="entry name" value="MARVEL"/>
    <property type="match status" value="1"/>
</dbReference>
<dbReference type="InterPro" id="IPR016579">
    <property type="entry name" value="Synaptogyrin"/>
</dbReference>
<evidence type="ECO:0000256" key="2">
    <source>
        <dbReference type="ARBA" id="ARBA00010252"/>
    </source>
</evidence>
<comment type="similarity">
    <text evidence="2">Belongs to the synaptogyrin family.</text>
</comment>
<dbReference type="GO" id="GO:0030672">
    <property type="term" value="C:synaptic vesicle membrane"/>
    <property type="evidence" value="ECO:0007669"/>
    <property type="project" value="TreeGrafter"/>
</dbReference>
<keyword evidence="9" id="KW-1185">Reference proteome</keyword>
<protein>
    <submittedName>
        <fullName evidence="10">MARVEL domain-containing protein</fullName>
    </submittedName>
</protein>
<dbReference type="PANTHER" id="PTHR10838">
    <property type="entry name" value="SYNAPTOGYRIN"/>
    <property type="match status" value="1"/>
</dbReference>
<evidence type="ECO:0000256" key="5">
    <source>
        <dbReference type="ARBA" id="ARBA00023136"/>
    </source>
</evidence>
<feature type="domain" description="MARVEL" evidence="8">
    <location>
        <begin position="1"/>
        <end position="126"/>
    </location>
</feature>
<proteinExistence type="inferred from homology"/>
<evidence type="ECO:0000256" key="7">
    <source>
        <dbReference type="SAM" id="Phobius"/>
    </source>
</evidence>
<feature type="transmembrane region" description="Helical" evidence="7">
    <location>
        <begin position="61"/>
        <end position="80"/>
    </location>
</feature>
<dbReference type="WBParaSite" id="maker-unitig_33298-snap-gene-0.2-mRNA-1">
    <property type="protein sequence ID" value="maker-unitig_33298-snap-gene-0.2-mRNA-1"/>
    <property type="gene ID" value="maker-unitig_33298-snap-gene-0.2"/>
</dbReference>
<sequence length="137" mass="15438">MLAALASLLACSAFIACILFLLGDVLFEKLSSVQHRKFLVIGDLGFSVSYRVNLGWVYQQAAAWAFFYFVAFCYLTNKWTTTSEEFILINDVKPWQASNVRASIAFSFFSIASFGALAFFAFQKFAWARRAPSRLPT</sequence>
<evidence type="ECO:0000256" key="6">
    <source>
        <dbReference type="PROSITE-ProRule" id="PRU00581"/>
    </source>
</evidence>
<dbReference type="PANTHER" id="PTHR10838:SF19">
    <property type="entry name" value="SYNAPTOGYRIN-2 LIKE PROTEIN-RELATED"/>
    <property type="match status" value="1"/>
</dbReference>
<name>A0A1I8FFZ4_9PLAT</name>
<keyword evidence="5 6" id="KW-0472">Membrane</keyword>
<evidence type="ECO:0000256" key="4">
    <source>
        <dbReference type="ARBA" id="ARBA00022989"/>
    </source>
</evidence>
<dbReference type="Proteomes" id="UP000095280">
    <property type="component" value="Unplaced"/>
</dbReference>